<dbReference type="Gene3D" id="1.10.260.40">
    <property type="entry name" value="lambda repressor-like DNA-binding domains"/>
    <property type="match status" value="1"/>
</dbReference>
<feature type="domain" description="HTH cro/C1-type" evidence="1">
    <location>
        <begin position="17"/>
        <end position="71"/>
    </location>
</feature>
<dbReference type="AlphaFoldDB" id="A0A261VC66"/>
<accession>A0A261VC66</accession>
<evidence type="ECO:0000313" key="3">
    <source>
        <dbReference type="Proteomes" id="UP000216429"/>
    </source>
</evidence>
<evidence type="ECO:0000259" key="1">
    <source>
        <dbReference type="PROSITE" id="PS50943"/>
    </source>
</evidence>
<keyword evidence="3" id="KW-1185">Reference proteome</keyword>
<organism evidence="2 3">
    <name type="scientific">Bordetella genomosp. 12</name>
    <dbReference type="NCBI Taxonomy" id="463035"/>
    <lineage>
        <taxon>Bacteria</taxon>
        <taxon>Pseudomonadati</taxon>
        <taxon>Pseudomonadota</taxon>
        <taxon>Betaproteobacteria</taxon>
        <taxon>Burkholderiales</taxon>
        <taxon>Alcaligenaceae</taxon>
        <taxon>Bordetella</taxon>
    </lineage>
</organism>
<dbReference type="SMART" id="SM00530">
    <property type="entry name" value="HTH_XRE"/>
    <property type="match status" value="1"/>
</dbReference>
<name>A0A261VC66_9BORD</name>
<dbReference type="InterPro" id="IPR010982">
    <property type="entry name" value="Lambda_DNA-bd_dom_sf"/>
</dbReference>
<protein>
    <submittedName>
        <fullName evidence="2">Transcriptional regulator</fullName>
    </submittedName>
</protein>
<sequence>MDKSIYTYNYGQMLRLLIAAREQVGLTQQDLANELDETQSFISKCERGQRRLDVVELRMWCTALNVSYAEFMRVFDSVSIPPATR</sequence>
<proteinExistence type="predicted"/>
<dbReference type="EMBL" id="NEVU01000003">
    <property type="protein sequence ID" value="OZI71689.1"/>
    <property type="molecule type" value="Genomic_DNA"/>
</dbReference>
<dbReference type="InterPro" id="IPR001387">
    <property type="entry name" value="Cro/C1-type_HTH"/>
</dbReference>
<dbReference type="Proteomes" id="UP000216429">
    <property type="component" value="Unassembled WGS sequence"/>
</dbReference>
<dbReference type="OrthoDB" id="9803379at2"/>
<gene>
    <name evidence="2" type="ORF">CAL22_17990</name>
</gene>
<dbReference type="SUPFAM" id="SSF47413">
    <property type="entry name" value="lambda repressor-like DNA-binding domains"/>
    <property type="match status" value="1"/>
</dbReference>
<dbReference type="CDD" id="cd00093">
    <property type="entry name" value="HTH_XRE"/>
    <property type="match status" value="1"/>
</dbReference>
<reference evidence="3" key="1">
    <citation type="submission" date="2017-05" db="EMBL/GenBank/DDBJ databases">
        <title>Complete and WGS of Bordetella genogroups.</title>
        <authorList>
            <person name="Spilker T."/>
            <person name="Lipuma J."/>
        </authorList>
    </citation>
    <scope>NUCLEOTIDE SEQUENCE [LARGE SCALE GENOMIC DNA]</scope>
    <source>
        <strain evidence="3">AU6712</strain>
    </source>
</reference>
<dbReference type="Pfam" id="PF01381">
    <property type="entry name" value="HTH_3"/>
    <property type="match status" value="1"/>
</dbReference>
<dbReference type="PROSITE" id="PS50943">
    <property type="entry name" value="HTH_CROC1"/>
    <property type="match status" value="1"/>
</dbReference>
<dbReference type="GO" id="GO:0003677">
    <property type="term" value="F:DNA binding"/>
    <property type="evidence" value="ECO:0007669"/>
    <property type="project" value="InterPro"/>
</dbReference>
<comment type="caution">
    <text evidence="2">The sequence shown here is derived from an EMBL/GenBank/DDBJ whole genome shotgun (WGS) entry which is preliminary data.</text>
</comment>
<evidence type="ECO:0000313" key="2">
    <source>
        <dbReference type="EMBL" id="OZI71689.1"/>
    </source>
</evidence>